<dbReference type="EMBL" id="PQWY01000021">
    <property type="protein sequence ID" value="PPK28769.1"/>
    <property type="molecule type" value="Genomic_DNA"/>
</dbReference>
<accession>A0A2S6EUA2</accession>
<evidence type="ECO:0000259" key="4">
    <source>
        <dbReference type="Pfam" id="PF25607"/>
    </source>
</evidence>
<gene>
    <name evidence="5" type="ORF">C3928_15110</name>
</gene>
<dbReference type="InterPro" id="IPR025738">
    <property type="entry name" value="BatD"/>
</dbReference>
<proteinExistence type="predicted"/>
<dbReference type="OrthoDB" id="5293418at2"/>
<dbReference type="AlphaFoldDB" id="A0A2S6EUA2"/>
<keyword evidence="3" id="KW-0732">Signal</keyword>
<reference evidence="5 6" key="1">
    <citation type="submission" date="2018-02" db="EMBL/GenBank/DDBJ databases">
        <title>Draft genome sequences of four Legionella pneumophila clinical strains isolated in Ontario.</title>
        <authorList>
            <person name="Fortuna A."/>
            <person name="Ramnarine R."/>
            <person name="Li A."/>
            <person name="Frantz C."/>
            <person name="Mallo G."/>
        </authorList>
    </citation>
    <scope>NUCLEOTIDE SEQUENCE [LARGE SCALE GENOMIC DNA]</scope>
    <source>
        <strain evidence="5 6">LG61</strain>
    </source>
</reference>
<organism evidence="5 6">
    <name type="scientific">Legionella pneumophila</name>
    <dbReference type="NCBI Taxonomy" id="446"/>
    <lineage>
        <taxon>Bacteria</taxon>
        <taxon>Pseudomonadati</taxon>
        <taxon>Pseudomonadota</taxon>
        <taxon>Gammaproteobacteria</taxon>
        <taxon>Legionellales</taxon>
        <taxon>Legionellaceae</taxon>
        <taxon>Legionella</taxon>
    </lineage>
</organism>
<feature type="domain" description="DUF7939" evidence="4">
    <location>
        <begin position="450"/>
        <end position="535"/>
    </location>
</feature>
<dbReference type="Pfam" id="PF25607">
    <property type="entry name" value="DUF7939"/>
    <property type="match status" value="1"/>
</dbReference>
<evidence type="ECO:0000313" key="5">
    <source>
        <dbReference type="EMBL" id="PPK28769.1"/>
    </source>
</evidence>
<keyword evidence="2" id="KW-1133">Transmembrane helix</keyword>
<dbReference type="PANTHER" id="PTHR40940">
    <property type="entry name" value="PROTEIN BATD-RELATED"/>
    <property type="match status" value="1"/>
</dbReference>
<name>A0A2S6EUA2_LEGPN</name>
<dbReference type="Proteomes" id="UP000239239">
    <property type="component" value="Unassembled WGS sequence"/>
</dbReference>
<comment type="caution">
    <text evidence="5">The sequence shown here is derived from an EMBL/GenBank/DDBJ whole genome shotgun (WGS) entry which is preliminary data.</text>
</comment>
<protein>
    <submittedName>
        <fullName evidence="5">Aerotolerance protein BatD</fullName>
    </submittedName>
</protein>
<evidence type="ECO:0000313" key="6">
    <source>
        <dbReference type="Proteomes" id="UP000239239"/>
    </source>
</evidence>
<feature type="signal peptide" evidence="3">
    <location>
        <begin position="1"/>
        <end position="22"/>
    </location>
</feature>
<dbReference type="Pfam" id="PF13584">
    <property type="entry name" value="BatD"/>
    <property type="match status" value="1"/>
</dbReference>
<dbReference type="InterPro" id="IPR057699">
    <property type="entry name" value="DUF7939"/>
</dbReference>
<sequence>MVPMKKLMLWVLLSLFSSVSFAEIKVELEPSQVTMGETFKLSITQEDQQGGGVPDLTELQKDFVILGTERHVNYSIINGQAQSQSQWVVLLRALKPGIFTIPPIKVGLEQSLPITINVQANAKTQALPDDAIQKQDVFLTAEVNEKKPYVNQQIIYTVKLYNSKRLLDADYQGPKVDDALLIPLGDAKRYHAVHNNINYVVEEQTYAIYPQKSGSLKIISPTFNALVYDYNPQRIKATDKTINLTIKPIPDKFQGKLWLPAKQVKLSEQYENSNQTLSQGSTLTRTVTLEGVGIPAQLLPSLAFDETNFFSVYPEKGAERNQVKQGDLIGSVEIKVTYLFNKAGKTTIPELRLPWFNTETGKEEIAVLPPRSLDIIPSTSVKTNTANPQVTDKEISASSQSLPDSDSVSNESGRWAVGLAIFFGLAWLLTLSLWVWQRRPRDSSSKKEYKKALDALNKACNECNPKKARDAVLKWASVQWPDAPILNLTDLAQLVRDVHLKKQLHLLSQVLYRSQEKTLWRGDELLRAVHAVKRNESVSKRKSSNLPPINPF</sequence>
<feature type="chain" id="PRO_5043635467" evidence="3">
    <location>
        <begin position="23"/>
        <end position="552"/>
    </location>
</feature>
<keyword evidence="2" id="KW-0472">Membrane</keyword>
<feature type="compositionally biased region" description="Low complexity" evidence="1">
    <location>
        <begin position="396"/>
        <end position="406"/>
    </location>
</feature>
<feature type="region of interest" description="Disordered" evidence="1">
    <location>
        <begin position="378"/>
        <end position="406"/>
    </location>
</feature>
<evidence type="ECO:0000256" key="1">
    <source>
        <dbReference type="SAM" id="MobiDB-lite"/>
    </source>
</evidence>
<evidence type="ECO:0000256" key="2">
    <source>
        <dbReference type="SAM" id="Phobius"/>
    </source>
</evidence>
<evidence type="ECO:0000256" key="3">
    <source>
        <dbReference type="SAM" id="SignalP"/>
    </source>
</evidence>
<feature type="transmembrane region" description="Helical" evidence="2">
    <location>
        <begin position="415"/>
        <end position="436"/>
    </location>
</feature>
<dbReference type="PANTHER" id="PTHR40940:SF1">
    <property type="entry name" value="PROTEIN BATD"/>
    <property type="match status" value="1"/>
</dbReference>
<keyword evidence="2" id="KW-0812">Transmembrane</keyword>
<feature type="compositionally biased region" description="Polar residues" evidence="1">
    <location>
        <begin position="378"/>
        <end position="390"/>
    </location>
</feature>